<evidence type="ECO:0000256" key="3">
    <source>
        <dbReference type="SAM" id="MobiDB-lite"/>
    </source>
</evidence>
<dbReference type="SMART" id="SM00360">
    <property type="entry name" value="RRM"/>
    <property type="match status" value="1"/>
</dbReference>
<keyword evidence="1 2" id="KW-0694">RNA-binding</keyword>
<dbReference type="PROSITE" id="PS50102">
    <property type="entry name" value="RRM"/>
    <property type="match status" value="1"/>
</dbReference>
<keyword evidence="6" id="KW-1185">Reference proteome</keyword>
<dbReference type="OrthoDB" id="439808at2759"/>
<dbReference type="VEuPathDB" id="MicrosporidiaDB:DI09_41p220"/>
<feature type="compositionally biased region" description="Basic and acidic residues" evidence="3">
    <location>
        <begin position="233"/>
        <end position="250"/>
    </location>
</feature>
<evidence type="ECO:0000259" key="4">
    <source>
        <dbReference type="PROSITE" id="PS50102"/>
    </source>
</evidence>
<dbReference type="Gene3D" id="3.30.70.330">
    <property type="match status" value="1"/>
</dbReference>
<dbReference type="HOGENOM" id="CLU_1111626_0_0_1"/>
<dbReference type="InterPro" id="IPR012677">
    <property type="entry name" value="Nucleotide-bd_a/b_plait_sf"/>
</dbReference>
<dbReference type="InterPro" id="IPR052462">
    <property type="entry name" value="SLIRP/GR-RBP-like"/>
</dbReference>
<evidence type="ECO:0000256" key="2">
    <source>
        <dbReference type="PROSITE-ProRule" id="PRU00176"/>
    </source>
</evidence>
<feature type="compositionally biased region" description="Low complexity" evidence="3">
    <location>
        <begin position="99"/>
        <end position="108"/>
    </location>
</feature>
<dbReference type="InterPro" id="IPR000504">
    <property type="entry name" value="RRM_dom"/>
</dbReference>
<feature type="compositionally biased region" description="Basic and acidic residues" evidence="3">
    <location>
        <begin position="172"/>
        <end position="207"/>
    </location>
</feature>
<dbReference type="AlphaFoldDB" id="A0A098VQF4"/>
<dbReference type="SUPFAM" id="SSF54928">
    <property type="entry name" value="RNA-binding domain, RBD"/>
    <property type="match status" value="1"/>
</dbReference>
<feature type="region of interest" description="Disordered" evidence="3">
    <location>
        <begin position="74"/>
        <end position="250"/>
    </location>
</feature>
<evidence type="ECO:0000313" key="6">
    <source>
        <dbReference type="Proteomes" id="UP000029725"/>
    </source>
</evidence>
<dbReference type="GeneID" id="25259918"/>
<feature type="compositionally biased region" description="Basic and acidic residues" evidence="3">
    <location>
        <begin position="120"/>
        <end position="146"/>
    </location>
</feature>
<dbReference type="EMBL" id="JMKJ01000355">
    <property type="protein sequence ID" value="KGG51210.1"/>
    <property type="molecule type" value="Genomic_DNA"/>
</dbReference>
<dbReference type="GO" id="GO:0003723">
    <property type="term" value="F:RNA binding"/>
    <property type="evidence" value="ECO:0007669"/>
    <property type="project" value="UniProtKB-UniRule"/>
</dbReference>
<feature type="compositionally biased region" description="Basic and acidic residues" evidence="3">
    <location>
        <begin position="74"/>
        <end position="83"/>
    </location>
</feature>
<dbReference type="Proteomes" id="UP000029725">
    <property type="component" value="Unassembled WGS sequence"/>
</dbReference>
<protein>
    <submittedName>
        <fullName evidence="5">Transformer-2 protein</fullName>
    </submittedName>
</protein>
<accession>A0A098VQF4</accession>
<proteinExistence type="predicted"/>
<reference evidence="5 6" key="1">
    <citation type="submission" date="2014-04" db="EMBL/GenBank/DDBJ databases">
        <title>A new species of microsporidia sheds light on the evolution of extreme parasitism.</title>
        <authorList>
            <person name="Haag K.L."/>
            <person name="James T.Y."/>
            <person name="Larsson R."/>
            <person name="Schaer T.M."/>
            <person name="Refardt D."/>
            <person name="Pombert J.-F."/>
            <person name="Ebert D."/>
        </authorList>
    </citation>
    <scope>NUCLEOTIDE SEQUENCE [LARGE SCALE GENOMIC DNA]</scope>
    <source>
        <strain evidence="5 6">UGP3</strain>
        <tissue evidence="5">Spores</tissue>
    </source>
</reference>
<name>A0A098VQF4_9MICR</name>
<dbReference type="RefSeq" id="XP_013237637.1">
    <property type="nucleotide sequence ID" value="XM_013382183.1"/>
</dbReference>
<evidence type="ECO:0000313" key="5">
    <source>
        <dbReference type="EMBL" id="KGG51210.1"/>
    </source>
</evidence>
<feature type="domain" description="RRM" evidence="4">
    <location>
        <begin position="17"/>
        <end position="66"/>
    </location>
</feature>
<comment type="caution">
    <text evidence="5">The sequence shown here is derived from an EMBL/GenBank/DDBJ whole genome shotgun (WGS) entry which is preliminary data.</text>
</comment>
<sequence>MAESRKNESTSTGPISNVLGIFGLSMYTTEKTLQEIYEPYGNVESVKLIYDRDSRRSRGFGFVTFELDGRPIRVDYSRTRGPHDPTPGRYMGKPTRYHSASPLSSSRQPRPPHRGSYYGGDDRRHSRSPYYDDRAMSSYSRRDDRGPYYNSGSRGAVDDRYYSRPSSSYRSEYPRDYSREYPRDYSREYSKDYRDHYSRDARRDATYHPRRGAFHQDQDRPGDANSRQGAYDDYPRQSRLPRTDRSLSPC</sequence>
<dbReference type="InterPro" id="IPR035979">
    <property type="entry name" value="RBD_domain_sf"/>
</dbReference>
<dbReference type="PANTHER" id="PTHR48027">
    <property type="entry name" value="HETEROGENEOUS NUCLEAR RIBONUCLEOPROTEIN 87F-RELATED"/>
    <property type="match status" value="1"/>
</dbReference>
<dbReference type="Pfam" id="PF00076">
    <property type="entry name" value="RRM_1"/>
    <property type="match status" value="1"/>
</dbReference>
<evidence type="ECO:0000256" key="1">
    <source>
        <dbReference type="ARBA" id="ARBA00022884"/>
    </source>
</evidence>
<organism evidence="5 6">
    <name type="scientific">Mitosporidium daphniae</name>
    <dbReference type="NCBI Taxonomy" id="1485682"/>
    <lineage>
        <taxon>Eukaryota</taxon>
        <taxon>Fungi</taxon>
        <taxon>Fungi incertae sedis</taxon>
        <taxon>Microsporidia</taxon>
        <taxon>Mitosporidium</taxon>
    </lineage>
</organism>
<gene>
    <name evidence="5" type="ORF">DI09_41p220</name>
</gene>